<dbReference type="GO" id="GO:0006402">
    <property type="term" value="P:mRNA catabolic process"/>
    <property type="evidence" value="ECO:0007669"/>
    <property type="project" value="InterPro"/>
</dbReference>
<dbReference type="EMBL" id="JAWPEI010000010">
    <property type="protein sequence ID" value="KAK4714133.1"/>
    <property type="molecule type" value="Genomic_DNA"/>
</dbReference>
<dbReference type="GO" id="GO:0030014">
    <property type="term" value="C:CCR4-NOT complex"/>
    <property type="evidence" value="ECO:0007669"/>
    <property type="project" value="InterPro"/>
</dbReference>
<sequence length="190" mass="21361">MLSMREATRACRALALFQVMADNPETRKDSIKAKIPHYFYPFLKFCGDDKPLEYVRITTLGVLGALTKFDDTYGSHALHLFLESEVVPLCLKCMDACELILATLTFMKILTQERGLTYCCATPTRFFAIVQVLRRVVEKLSPKPCLLFVDVAGATSQYYGCLYFPPIEERKRIAKKAASSSKGKGIKGKK</sequence>
<dbReference type="InterPro" id="IPR011989">
    <property type="entry name" value="ARM-like"/>
</dbReference>
<proteinExistence type="predicted"/>
<dbReference type="PANTHER" id="PTHR12262">
    <property type="entry name" value="CCR4-NOT TRANSCRIPTION COMPLEX SUBUNIT 9"/>
    <property type="match status" value="1"/>
</dbReference>
<evidence type="ECO:0000313" key="1">
    <source>
        <dbReference type="EMBL" id="KAK4714133.1"/>
    </source>
</evidence>
<comment type="caution">
    <text evidence="1">The sequence shown here is derived from an EMBL/GenBank/DDBJ whole genome shotgun (WGS) entry which is preliminary data.</text>
</comment>
<dbReference type="Proteomes" id="UP001311915">
    <property type="component" value="Unassembled WGS sequence"/>
</dbReference>
<dbReference type="Gene3D" id="1.25.10.10">
    <property type="entry name" value="Leucine-rich Repeat Variant"/>
    <property type="match status" value="1"/>
</dbReference>
<dbReference type="Pfam" id="PF04078">
    <property type="entry name" value="Rcd1"/>
    <property type="match status" value="1"/>
</dbReference>
<dbReference type="AlphaFoldDB" id="A0AAV9KMH3"/>
<keyword evidence="2" id="KW-1185">Reference proteome</keyword>
<organism evidence="1 2">
    <name type="scientific">Solanum pinnatisectum</name>
    <name type="common">tansyleaf nightshade</name>
    <dbReference type="NCBI Taxonomy" id="50273"/>
    <lineage>
        <taxon>Eukaryota</taxon>
        <taxon>Viridiplantae</taxon>
        <taxon>Streptophyta</taxon>
        <taxon>Embryophyta</taxon>
        <taxon>Tracheophyta</taxon>
        <taxon>Spermatophyta</taxon>
        <taxon>Magnoliopsida</taxon>
        <taxon>eudicotyledons</taxon>
        <taxon>Gunneridae</taxon>
        <taxon>Pentapetalae</taxon>
        <taxon>asterids</taxon>
        <taxon>lamiids</taxon>
        <taxon>Solanales</taxon>
        <taxon>Solanaceae</taxon>
        <taxon>Solanoideae</taxon>
        <taxon>Solaneae</taxon>
        <taxon>Solanum</taxon>
    </lineage>
</organism>
<evidence type="ECO:0000313" key="2">
    <source>
        <dbReference type="Proteomes" id="UP001311915"/>
    </source>
</evidence>
<gene>
    <name evidence="1" type="ORF">R3W88_020040</name>
</gene>
<evidence type="ECO:0008006" key="3">
    <source>
        <dbReference type="Google" id="ProtNLM"/>
    </source>
</evidence>
<accession>A0AAV9KMH3</accession>
<name>A0AAV9KMH3_9SOLN</name>
<reference evidence="1 2" key="1">
    <citation type="submission" date="2023-10" db="EMBL/GenBank/DDBJ databases">
        <title>Genome-Wide Identification Analysis in wild type Solanum Pinnatisectum Reveals Some Genes Defensing Phytophthora Infestans.</title>
        <authorList>
            <person name="Sun C."/>
        </authorList>
    </citation>
    <scope>NUCLEOTIDE SEQUENCE [LARGE SCALE GENOMIC DNA]</scope>
    <source>
        <strain evidence="1">LQN</strain>
        <tissue evidence="1">Leaf</tissue>
    </source>
</reference>
<protein>
    <recommendedName>
        <fullName evidence="3">Cell differentiation protein rcd1</fullName>
    </recommendedName>
</protein>
<dbReference type="InterPro" id="IPR007216">
    <property type="entry name" value="CNOT9"/>
</dbReference>